<evidence type="ECO:0000313" key="2">
    <source>
        <dbReference type="Proteomes" id="UP000652761"/>
    </source>
</evidence>
<dbReference type="OrthoDB" id="1752183at2759"/>
<dbReference type="EMBL" id="NMUH01004206">
    <property type="protein sequence ID" value="MQM08789.1"/>
    <property type="molecule type" value="Genomic_DNA"/>
</dbReference>
<reference evidence="1" key="1">
    <citation type="submission" date="2017-07" db="EMBL/GenBank/DDBJ databases">
        <title>Taro Niue Genome Assembly and Annotation.</title>
        <authorList>
            <person name="Atibalentja N."/>
            <person name="Keating K."/>
            <person name="Fields C.J."/>
        </authorList>
    </citation>
    <scope>NUCLEOTIDE SEQUENCE</scope>
    <source>
        <strain evidence="1">Niue_2</strain>
        <tissue evidence="1">Leaf</tissue>
    </source>
</reference>
<comment type="caution">
    <text evidence="1">The sequence shown here is derived from an EMBL/GenBank/DDBJ whole genome shotgun (WGS) entry which is preliminary data.</text>
</comment>
<keyword evidence="2" id="KW-1185">Reference proteome</keyword>
<proteinExistence type="predicted"/>
<accession>A0A843WGE6</accession>
<evidence type="ECO:0008006" key="3">
    <source>
        <dbReference type="Google" id="ProtNLM"/>
    </source>
</evidence>
<gene>
    <name evidence="1" type="ORF">Taro_041648</name>
</gene>
<dbReference type="Proteomes" id="UP000652761">
    <property type="component" value="Unassembled WGS sequence"/>
</dbReference>
<sequence length="130" mass="14586">MAIPQRSGQKVEAEQQFGAFPLGPLEALGNLHLSTGALRNTKPEFCPGLSVCICRQGSCIAWQTYIWWRAVKNLLQDDFRIFSHVYREANQVADQLANYATSSMCNESISLVEWDHSPPLGKGALSWLRF</sequence>
<evidence type="ECO:0000313" key="1">
    <source>
        <dbReference type="EMBL" id="MQM08789.1"/>
    </source>
</evidence>
<dbReference type="AlphaFoldDB" id="A0A843WGE6"/>
<name>A0A843WGE6_COLES</name>
<protein>
    <recommendedName>
        <fullName evidence="3">RNase H type-1 domain-containing protein</fullName>
    </recommendedName>
</protein>
<organism evidence="1 2">
    <name type="scientific">Colocasia esculenta</name>
    <name type="common">Wild taro</name>
    <name type="synonym">Arum esculentum</name>
    <dbReference type="NCBI Taxonomy" id="4460"/>
    <lineage>
        <taxon>Eukaryota</taxon>
        <taxon>Viridiplantae</taxon>
        <taxon>Streptophyta</taxon>
        <taxon>Embryophyta</taxon>
        <taxon>Tracheophyta</taxon>
        <taxon>Spermatophyta</taxon>
        <taxon>Magnoliopsida</taxon>
        <taxon>Liliopsida</taxon>
        <taxon>Araceae</taxon>
        <taxon>Aroideae</taxon>
        <taxon>Colocasieae</taxon>
        <taxon>Colocasia</taxon>
    </lineage>
</organism>